<keyword evidence="3" id="KW-1185">Reference proteome</keyword>
<reference evidence="2 3" key="2">
    <citation type="submission" date="2024-07" db="EMBL/GenBank/DDBJ databases">
        <authorList>
            <person name="Akdeniz Z."/>
        </authorList>
    </citation>
    <scope>NUCLEOTIDE SEQUENCE [LARGE SCALE GENOMIC DNA]</scope>
</reference>
<comment type="caution">
    <text evidence="1">The sequence shown here is derived from an EMBL/GenBank/DDBJ whole genome shotgun (WGS) entry which is preliminary data.</text>
</comment>
<sequence>MNMLRARASSCVNSVQFNIFVDSSTSVNIVNLLVNLSFTLSDGNITLINNITGVLNISGYQISGQYQSTSTVAMIGLSVSLTTLYIKLVNFNPDVYNVGSYSSYLLSNAADSMLNIDGVAIILGNVTYYQNATLSSVPYQFGGIVTNIAGGTSVANIKNVIVNSYQYYNTNQLFNFGFIVGQTYQILQVIKISNLLWSPSQL</sequence>
<dbReference type="EMBL" id="CAXDID020000316">
    <property type="protein sequence ID" value="CAL6075802.1"/>
    <property type="molecule type" value="Genomic_DNA"/>
</dbReference>
<evidence type="ECO:0000313" key="3">
    <source>
        <dbReference type="Proteomes" id="UP001642409"/>
    </source>
</evidence>
<evidence type="ECO:0000313" key="2">
    <source>
        <dbReference type="EMBL" id="CAL6075802.1"/>
    </source>
</evidence>
<dbReference type="AlphaFoldDB" id="A0AA86N9Z8"/>
<organism evidence="1">
    <name type="scientific">Hexamita inflata</name>
    <dbReference type="NCBI Taxonomy" id="28002"/>
    <lineage>
        <taxon>Eukaryota</taxon>
        <taxon>Metamonada</taxon>
        <taxon>Diplomonadida</taxon>
        <taxon>Hexamitidae</taxon>
        <taxon>Hexamitinae</taxon>
        <taxon>Hexamita</taxon>
    </lineage>
</organism>
<dbReference type="EMBL" id="CATOUU010000082">
    <property type="protein sequence ID" value="CAI9915877.1"/>
    <property type="molecule type" value="Genomic_DNA"/>
</dbReference>
<name>A0AA86N9Z8_9EUKA</name>
<gene>
    <name evidence="1" type="ORF">HINF_LOCUS3522</name>
    <name evidence="2" type="ORF">HINF_LOCUS57383</name>
</gene>
<reference evidence="1" key="1">
    <citation type="submission" date="2023-06" db="EMBL/GenBank/DDBJ databases">
        <authorList>
            <person name="Kurt Z."/>
        </authorList>
    </citation>
    <scope>NUCLEOTIDE SEQUENCE</scope>
</reference>
<protein>
    <submittedName>
        <fullName evidence="2">Hypothetical_protein</fullName>
    </submittedName>
</protein>
<proteinExistence type="predicted"/>
<dbReference type="Proteomes" id="UP001642409">
    <property type="component" value="Unassembled WGS sequence"/>
</dbReference>
<evidence type="ECO:0000313" key="1">
    <source>
        <dbReference type="EMBL" id="CAI9915877.1"/>
    </source>
</evidence>
<accession>A0AA86N9Z8</accession>